<evidence type="ECO:0000313" key="4">
    <source>
        <dbReference type="EMBL" id="VDZ52052.1"/>
    </source>
</evidence>
<dbReference type="PROSITE" id="PS50532">
    <property type="entry name" value="HTH_IS408"/>
    <property type="match status" value="1"/>
</dbReference>
<gene>
    <name evidence="4" type="ORF">NCTC11214_00506</name>
    <name evidence="5" type="ORF">NCTC11214_04777</name>
</gene>
<evidence type="ECO:0000313" key="5">
    <source>
        <dbReference type="EMBL" id="VDZ64050.1"/>
    </source>
</evidence>
<dbReference type="GO" id="GO:0006313">
    <property type="term" value="P:DNA transposition"/>
    <property type="evidence" value="ECO:0007669"/>
    <property type="project" value="InterPro"/>
</dbReference>
<dbReference type="NCBIfam" id="NF038385">
    <property type="entry name" value="IS66_access_TnpA"/>
    <property type="match status" value="1"/>
</dbReference>
<evidence type="ECO:0000256" key="1">
    <source>
        <dbReference type="ARBA" id="ARBA00009964"/>
    </source>
</evidence>
<name>A0A3S4DQY5_SEROD</name>
<dbReference type="EMBL" id="LR134117">
    <property type="protein sequence ID" value="VDZ52052.1"/>
    <property type="molecule type" value="Genomic_DNA"/>
</dbReference>
<dbReference type="RefSeq" id="WP_004966402.1">
    <property type="nucleotide sequence ID" value="NZ_LR134117.1"/>
</dbReference>
<dbReference type="InterPro" id="IPR017895">
    <property type="entry name" value="HTH_IS408/IS1162_type"/>
</dbReference>
<comment type="similarity">
    <text evidence="1">Belongs to the transposase 8 family.</text>
</comment>
<dbReference type="GO" id="GO:0003677">
    <property type="term" value="F:DNA binding"/>
    <property type="evidence" value="ECO:0007669"/>
    <property type="project" value="InterPro"/>
</dbReference>
<proteinExistence type="inferred from homology"/>
<dbReference type="InterPro" id="IPR009057">
    <property type="entry name" value="Homeodomain-like_sf"/>
</dbReference>
<dbReference type="SUPFAM" id="SSF46689">
    <property type="entry name" value="Homeodomain-like"/>
    <property type="match status" value="1"/>
</dbReference>
<dbReference type="AlphaFoldDB" id="A0A3S4DQY5"/>
<dbReference type="Proteomes" id="UP000281391">
    <property type="component" value="Chromosome"/>
</dbReference>
<evidence type="ECO:0000259" key="3">
    <source>
        <dbReference type="PROSITE" id="PS50532"/>
    </source>
</evidence>
<dbReference type="NCBIfam" id="NF047595">
    <property type="entry name" value="IS66_ISRel24_TnpA"/>
    <property type="match status" value="1"/>
</dbReference>
<organism evidence="5 6">
    <name type="scientific">Serratia odorifera</name>
    <dbReference type="NCBI Taxonomy" id="618"/>
    <lineage>
        <taxon>Bacteria</taxon>
        <taxon>Pseudomonadati</taxon>
        <taxon>Pseudomonadota</taxon>
        <taxon>Gammaproteobacteria</taxon>
        <taxon>Enterobacterales</taxon>
        <taxon>Yersiniaceae</taxon>
        <taxon>Serratia</taxon>
    </lineage>
</organism>
<dbReference type="Pfam" id="PF01527">
    <property type="entry name" value="HTH_Tnp_1"/>
    <property type="match status" value="1"/>
</dbReference>
<evidence type="ECO:0000313" key="6">
    <source>
        <dbReference type="Proteomes" id="UP000281391"/>
    </source>
</evidence>
<dbReference type="GO" id="GO:0004803">
    <property type="term" value="F:transposase activity"/>
    <property type="evidence" value="ECO:0007669"/>
    <property type="project" value="InterPro"/>
</dbReference>
<dbReference type="KEGG" id="sof:NCTC11214_00506"/>
<protein>
    <submittedName>
        <fullName evidence="5">IS2 repressor TnpA</fullName>
    </submittedName>
</protein>
<dbReference type="KEGG" id="sof:NCTC11214_04777"/>
<feature type="domain" description="HTH IS408-type" evidence="3">
    <location>
        <begin position="11"/>
        <end position="94"/>
    </location>
</feature>
<evidence type="ECO:0000256" key="2">
    <source>
        <dbReference type="SAM" id="MobiDB-lite"/>
    </source>
</evidence>
<dbReference type="EMBL" id="LR134117">
    <property type="protein sequence ID" value="VDZ64050.1"/>
    <property type="molecule type" value="Genomic_DNA"/>
</dbReference>
<dbReference type="InterPro" id="IPR002514">
    <property type="entry name" value="Transposase_8"/>
</dbReference>
<sequence length="212" mass="23774">MYEYKPSRPFITEALRLRFEAGLSYRQIGEQLDVGMSAVHKLVQRFLRANLMWPLDESWTADKLELALFPSTRPRPDSDLQQRRPNYSNSFKLHLVELTMKPGVSVAQVARANDINANLLFNWRHQYKLGKLTSDNRQGAAFLPVVLSPEKAPEAPAPATGGNRRQTDLQNTTASTLTCELLLPAGTLRLSGTITAAMLQTLVRELDEAGKR</sequence>
<accession>A0A3S4DQY5</accession>
<reference evidence="5 6" key="1">
    <citation type="submission" date="2018-12" db="EMBL/GenBank/DDBJ databases">
        <authorList>
            <consortium name="Pathogen Informatics"/>
        </authorList>
    </citation>
    <scope>NUCLEOTIDE SEQUENCE [LARGE SCALE GENOMIC DNA]</scope>
    <source>
        <strain evidence="5 6">NCTC11214</strain>
    </source>
</reference>
<feature type="region of interest" description="Disordered" evidence="2">
    <location>
        <begin position="149"/>
        <end position="169"/>
    </location>
</feature>